<proteinExistence type="predicted"/>
<sequence length="254" mass="28157">MKLILNADDFGLTESVNHGIVDCLQAGMVKSTTIMMNQPGTQHAVELYHQGKVPEVGLHFTVTAGKPLTPPELVPSLVDAQGNFLNNVTLFDKADVVEEQVTLELNAQYQAAINAGLTINHIDNHHFGGVFKPLKAAFTRTVNQIGLPVRRIDNILSGQDSLRVPTPDAFDMRFFDEGVSFNALQDLLLSYQTVMPKGVVELMCHPSLSVTDELKSLSGYREKRVEEYQLLTSPALKQWLNDHQIECIGFDDLK</sequence>
<dbReference type="InterPro" id="IPR006879">
    <property type="entry name" value="YdjC-like"/>
</dbReference>
<protein>
    <submittedName>
        <fullName evidence="6">PTS cellbiose transporter</fullName>
    </submittedName>
</protein>
<accession>A0A2N7IMZ9</accession>
<keyword evidence="3" id="KW-0378">Hydrolase</keyword>
<comment type="caution">
    <text evidence="6">The sequence shown here is derived from an EMBL/GenBank/DDBJ whole genome shotgun (WGS) entry which is preliminary data.</text>
</comment>
<evidence type="ECO:0000256" key="1">
    <source>
        <dbReference type="ARBA" id="ARBA00001946"/>
    </source>
</evidence>
<evidence type="ECO:0000313" key="7">
    <source>
        <dbReference type="Proteomes" id="UP000235746"/>
    </source>
</evidence>
<dbReference type="InterPro" id="IPR022948">
    <property type="entry name" value="COD_ChbG_bac"/>
</dbReference>
<dbReference type="Pfam" id="PF04794">
    <property type="entry name" value="YdjC"/>
    <property type="match status" value="1"/>
</dbReference>
<name>A0A2N7IMZ9_9VIBR</name>
<dbReference type="GO" id="GO:0046872">
    <property type="term" value="F:metal ion binding"/>
    <property type="evidence" value="ECO:0007669"/>
    <property type="project" value="UniProtKB-KW"/>
</dbReference>
<dbReference type="GO" id="GO:0019213">
    <property type="term" value="F:deacetylase activity"/>
    <property type="evidence" value="ECO:0007669"/>
    <property type="project" value="TreeGrafter"/>
</dbReference>
<reference evidence="7" key="1">
    <citation type="submission" date="2016-07" db="EMBL/GenBank/DDBJ databases">
        <title>Nontailed viruses are major unrecognized killers of bacteria in the ocean.</title>
        <authorList>
            <person name="Kauffman K."/>
            <person name="Hussain F."/>
            <person name="Yang J."/>
            <person name="Arevalo P."/>
            <person name="Brown J."/>
            <person name="Cutler M."/>
            <person name="Kelly L."/>
            <person name="Polz M.F."/>
        </authorList>
    </citation>
    <scope>NUCLEOTIDE SEQUENCE [LARGE SCALE GENOMIC DNA]</scope>
    <source>
        <strain evidence="7">10N.261.51.B8</strain>
    </source>
</reference>
<dbReference type="RefSeq" id="WP_102560083.1">
    <property type="nucleotide sequence ID" value="NZ_MCYL01000002.1"/>
</dbReference>
<evidence type="ECO:0000256" key="4">
    <source>
        <dbReference type="ARBA" id="ARBA00022842"/>
    </source>
</evidence>
<dbReference type="PANTHER" id="PTHR31609">
    <property type="entry name" value="YDJC DEACETYLASE FAMILY MEMBER"/>
    <property type="match status" value="1"/>
</dbReference>
<dbReference type="PANTHER" id="PTHR31609:SF1">
    <property type="entry name" value="CARBOHYDRATE DEACETYLASE"/>
    <property type="match status" value="1"/>
</dbReference>
<dbReference type="AlphaFoldDB" id="A0A2N7IMZ9"/>
<comment type="cofactor">
    <cofactor evidence="1">
        <name>Mg(2+)</name>
        <dbReference type="ChEBI" id="CHEBI:18420"/>
    </cofactor>
</comment>
<evidence type="ECO:0000256" key="2">
    <source>
        <dbReference type="ARBA" id="ARBA00022723"/>
    </source>
</evidence>
<dbReference type="Proteomes" id="UP000235746">
    <property type="component" value="Unassembled WGS sequence"/>
</dbReference>
<keyword evidence="5" id="KW-0119">Carbohydrate metabolism</keyword>
<dbReference type="GO" id="GO:0000272">
    <property type="term" value="P:polysaccharide catabolic process"/>
    <property type="evidence" value="ECO:0007669"/>
    <property type="project" value="InterPro"/>
</dbReference>
<dbReference type="SUPFAM" id="SSF88713">
    <property type="entry name" value="Glycoside hydrolase/deacetylase"/>
    <property type="match status" value="1"/>
</dbReference>
<evidence type="ECO:0000313" key="6">
    <source>
        <dbReference type="EMBL" id="PML59608.1"/>
    </source>
</evidence>
<dbReference type="EMBL" id="MCYL01000002">
    <property type="protein sequence ID" value="PML59608.1"/>
    <property type="molecule type" value="Genomic_DNA"/>
</dbReference>
<dbReference type="Gene3D" id="3.20.20.370">
    <property type="entry name" value="Glycoside hydrolase/deacetylase"/>
    <property type="match status" value="1"/>
</dbReference>
<keyword evidence="2" id="KW-0479">Metal-binding</keyword>
<organism evidence="6 7">
    <name type="scientific">Vibrio lentus</name>
    <dbReference type="NCBI Taxonomy" id="136468"/>
    <lineage>
        <taxon>Bacteria</taxon>
        <taxon>Pseudomonadati</taxon>
        <taxon>Pseudomonadota</taxon>
        <taxon>Gammaproteobacteria</taxon>
        <taxon>Vibrionales</taxon>
        <taxon>Vibrionaceae</taxon>
        <taxon>Vibrio</taxon>
    </lineage>
</organism>
<evidence type="ECO:0000256" key="5">
    <source>
        <dbReference type="ARBA" id="ARBA00023277"/>
    </source>
</evidence>
<dbReference type="InterPro" id="IPR011330">
    <property type="entry name" value="Glyco_hydro/deAcase_b/a-brl"/>
</dbReference>
<evidence type="ECO:0000256" key="3">
    <source>
        <dbReference type="ARBA" id="ARBA00022801"/>
    </source>
</evidence>
<gene>
    <name evidence="6" type="ORF">BCT74_03425</name>
</gene>
<dbReference type="CDD" id="cd10803">
    <property type="entry name" value="YdjC_EF3048_like"/>
    <property type="match status" value="1"/>
</dbReference>
<keyword evidence="4" id="KW-0460">Magnesium</keyword>
<dbReference type="GO" id="GO:0016811">
    <property type="term" value="F:hydrolase activity, acting on carbon-nitrogen (but not peptide) bonds, in linear amides"/>
    <property type="evidence" value="ECO:0007669"/>
    <property type="project" value="InterPro"/>
</dbReference>